<evidence type="ECO:0000313" key="2">
    <source>
        <dbReference type="EMBL" id="WOT04760.1"/>
    </source>
</evidence>
<protein>
    <submittedName>
        <fullName evidence="2">TraB/GumN family protein</fullName>
    </submittedName>
</protein>
<dbReference type="Pfam" id="PF01963">
    <property type="entry name" value="TraB_PrgY_gumN"/>
    <property type="match status" value="1"/>
</dbReference>
<dbReference type="PANTHER" id="PTHR40590:SF1">
    <property type="entry name" value="CYTOPLASMIC PROTEIN"/>
    <property type="match status" value="1"/>
</dbReference>
<evidence type="ECO:0000256" key="1">
    <source>
        <dbReference type="SAM" id="SignalP"/>
    </source>
</evidence>
<proteinExistence type="predicted"/>
<dbReference type="EMBL" id="CP136522">
    <property type="protein sequence ID" value="WOT04760.1"/>
    <property type="molecule type" value="Genomic_DNA"/>
</dbReference>
<keyword evidence="3" id="KW-1185">Reference proteome</keyword>
<dbReference type="PANTHER" id="PTHR40590">
    <property type="entry name" value="CYTOPLASMIC PROTEIN-RELATED"/>
    <property type="match status" value="1"/>
</dbReference>
<feature type="signal peptide" evidence="1">
    <location>
        <begin position="1"/>
        <end position="27"/>
    </location>
</feature>
<organism evidence="2 3">
    <name type="scientific">Shewanella youngdeokensis</name>
    <dbReference type="NCBI Taxonomy" id="2999068"/>
    <lineage>
        <taxon>Bacteria</taxon>
        <taxon>Pseudomonadati</taxon>
        <taxon>Pseudomonadota</taxon>
        <taxon>Gammaproteobacteria</taxon>
        <taxon>Alteromonadales</taxon>
        <taxon>Shewanellaceae</taxon>
        <taxon>Shewanella</taxon>
    </lineage>
</organism>
<dbReference type="RefSeq" id="WP_310472396.1">
    <property type="nucleotide sequence ID" value="NZ_CP136522.1"/>
</dbReference>
<sequence>MSATSILKSLLLVVGFLNVVFPATVNAAPTDKPPFYKVTYHGKTAYLLGSIHIGKPDFYPLPEQIELAFERSQALVVEADVRGVDVQALLQQYGAKPLPIDETTQVVLANYCQDKARLCEALSHYAPWLQSMQLSVGRYSALGYSAEYGIDSVLVSRAEHRAVYELESTEFQFELLSSFSPKTQWEMVREAIEAPDDDMLSLISAWRRGDNVELALLIEGEMLQQDNTEMVKKMLWDRNRDMAAKMIELLSTASTEQSLFVVVGAGHLVGSQSVQSYLSSQEVELQNCWVVNCK</sequence>
<name>A0ABZ0JWS3_9GAMM</name>
<keyword evidence="1" id="KW-0732">Signal</keyword>
<dbReference type="CDD" id="cd14789">
    <property type="entry name" value="Tiki"/>
    <property type="match status" value="1"/>
</dbReference>
<dbReference type="Proteomes" id="UP001529491">
    <property type="component" value="Chromosome"/>
</dbReference>
<accession>A0ABZ0JWS3</accession>
<gene>
    <name evidence="2" type="ORF">RGE70_15800</name>
</gene>
<feature type="chain" id="PRO_5045348385" evidence="1">
    <location>
        <begin position="28"/>
        <end position="294"/>
    </location>
</feature>
<dbReference type="InterPro" id="IPR002816">
    <property type="entry name" value="TraB/PrgY/GumN_fam"/>
</dbReference>
<reference evidence="2 3" key="1">
    <citation type="submission" date="2023-10" db="EMBL/GenBank/DDBJ databases">
        <title>Complete genome sequence of Shewanella sp. DAU334.</title>
        <authorList>
            <person name="Lee Y.-S."/>
            <person name="Jeong H.-R."/>
            <person name="Hwang E.-J."/>
            <person name="Choi Y.-L."/>
            <person name="Kim G.-D."/>
        </authorList>
    </citation>
    <scope>NUCLEOTIDE SEQUENCE [LARGE SCALE GENOMIC DNA]</scope>
    <source>
        <strain evidence="2 3">DAU334</strain>
    </source>
</reference>
<dbReference type="InterPro" id="IPR047111">
    <property type="entry name" value="YbaP-like"/>
</dbReference>
<evidence type="ECO:0000313" key="3">
    <source>
        <dbReference type="Proteomes" id="UP001529491"/>
    </source>
</evidence>